<reference evidence="1 2" key="1">
    <citation type="journal article" date="2014" name="J. Microbiol.">
        <title>Diaminobutyricibacter tongyongensis gen. nov., sp. nov. and Homoserinibacter gongjuensis gen. nov., sp. nov. belong to the family Microbacteriaceae.</title>
        <authorList>
            <person name="Kim S.J."/>
            <person name="Ahn J.H."/>
            <person name="Weon H.Y."/>
            <person name="Hamada M."/>
            <person name="Suzuki K."/>
            <person name="Kwon S.W."/>
        </authorList>
    </citation>
    <scope>NUCLEOTIDE SEQUENCE [LARGE SCALE GENOMIC DNA]</scope>
    <source>
        <strain evidence="1 2">NBRC 108724</strain>
    </source>
</reference>
<evidence type="ECO:0000313" key="1">
    <source>
        <dbReference type="EMBL" id="NEN06337.1"/>
    </source>
</evidence>
<keyword evidence="2" id="KW-1185">Reference proteome</keyword>
<organism evidence="1 2">
    <name type="scientific">Leifsonia tongyongensis</name>
    <dbReference type="NCBI Taxonomy" id="1268043"/>
    <lineage>
        <taxon>Bacteria</taxon>
        <taxon>Bacillati</taxon>
        <taxon>Actinomycetota</taxon>
        <taxon>Actinomycetes</taxon>
        <taxon>Micrococcales</taxon>
        <taxon>Microbacteriaceae</taxon>
        <taxon>Leifsonia</taxon>
    </lineage>
</organism>
<comment type="caution">
    <text evidence="1">The sequence shown here is derived from an EMBL/GenBank/DDBJ whole genome shotgun (WGS) entry which is preliminary data.</text>
</comment>
<proteinExistence type="predicted"/>
<dbReference type="EMBL" id="JAAGWY010000002">
    <property type="protein sequence ID" value="NEN06337.1"/>
    <property type="molecule type" value="Genomic_DNA"/>
</dbReference>
<dbReference type="Proteomes" id="UP000474967">
    <property type="component" value="Unassembled WGS sequence"/>
</dbReference>
<evidence type="ECO:0000313" key="2">
    <source>
        <dbReference type="Proteomes" id="UP000474967"/>
    </source>
</evidence>
<name>A0A6L9XYQ3_9MICO</name>
<sequence length="172" mass="18860">MVAITLEARDALHRRLKAADEGWAHFGRFPGSESYRFGYFDLLGRILLLAGDEPIEYLSAKCSTPRHDPQTGEVIALTESSVISAKAELRGDTQATVKAHTYSRSEIAKVEILESGIYSSDIIATVPHSILVTTEANGDMTLPLSDVRANDADQIWDVLDSLLADVRRACSR</sequence>
<dbReference type="RefSeq" id="WP_163289763.1">
    <property type="nucleotide sequence ID" value="NZ_JAAGWY010000002.1"/>
</dbReference>
<accession>A0A6L9XYQ3</accession>
<gene>
    <name evidence="1" type="ORF">G3T36_10660</name>
</gene>
<protein>
    <submittedName>
        <fullName evidence="1">Uncharacterized protein</fullName>
    </submittedName>
</protein>
<dbReference type="AlphaFoldDB" id="A0A6L9XYQ3"/>